<sequence length="105" mass="11643">MSFTRYQRAGDPPAPAPSPTPPPPPPLSDLLLEAQKPTSWRFISSYTVKPDAQQVASLFRDGTGGLGRAVVEREEEDKDLPSQVNTSARNLERLIKLESERPRCQ</sequence>
<feature type="region of interest" description="Disordered" evidence="1">
    <location>
        <begin position="72"/>
        <end position="105"/>
    </location>
</feature>
<proteinExistence type="predicted"/>
<feature type="compositionally biased region" description="Pro residues" evidence="1">
    <location>
        <begin position="12"/>
        <end position="27"/>
    </location>
</feature>
<feature type="region of interest" description="Disordered" evidence="1">
    <location>
        <begin position="1"/>
        <end position="31"/>
    </location>
</feature>
<evidence type="ECO:0000313" key="2">
    <source>
        <dbReference type="EMBL" id="KAG7510890.1"/>
    </source>
</evidence>
<reference evidence="2 3" key="1">
    <citation type="journal article" date="2021" name="Sci. Rep.">
        <title>Chromosome anchoring in Senegalese sole (Solea senegalensis) reveals sex-associated markers and genome rearrangements in flatfish.</title>
        <authorList>
            <person name="Guerrero-Cozar I."/>
            <person name="Gomez-Garrido J."/>
            <person name="Berbel C."/>
            <person name="Martinez-Blanch J.F."/>
            <person name="Alioto T."/>
            <person name="Claros M.G."/>
            <person name="Gagnaire P.A."/>
            <person name="Manchado M."/>
        </authorList>
    </citation>
    <scope>NUCLEOTIDE SEQUENCE [LARGE SCALE GENOMIC DNA]</scope>
    <source>
        <strain evidence="2">Sse05_10M</strain>
    </source>
</reference>
<dbReference type="EMBL" id="JAGKHQ010000008">
    <property type="protein sequence ID" value="KAG7510890.1"/>
    <property type="molecule type" value="Genomic_DNA"/>
</dbReference>
<evidence type="ECO:0000256" key="1">
    <source>
        <dbReference type="SAM" id="MobiDB-lite"/>
    </source>
</evidence>
<accession>A0AAV6S1L2</accession>
<feature type="compositionally biased region" description="Basic and acidic residues" evidence="1">
    <location>
        <begin position="90"/>
        <end position="105"/>
    </location>
</feature>
<keyword evidence="3" id="KW-1185">Reference proteome</keyword>
<comment type="caution">
    <text evidence="2">The sequence shown here is derived from an EMBL/GenBank/DDBJ whole genome shotgun (WGS) entry which is preliminary data.</text>
</comment>
<dbReference type="Proteomes" id="UP000693946">
    <property type="component" value="Linkage Group LG16"/>
</dbReference>
<dbReference type="AlphaFoldDB" id="A0AAV6S1L2"/>
<gene>
    <name evidence="2" type="ORF">JOB18_034777</name>
</gene>
<name>A0AAV6S1L2_SOLSE</name>
<evidence type="ECO:0000313" key="3">
    <source>
        <dbReference type="Proteomes" id="UP000693946"/>
    </source>
</evidence>
<organism evidence="2 3">
    <name type="scientific">Solea senegalensis</name>
    <name type="common">Senegalese sole</name>
    <dbReference type="NCBI Taxonomy" id="28829"/>
    <lineage>
        <taxon>Eukaryota</taxon>
        <taxon>Metazoa</taxon>
        <taxon>Chordata</taxon>
        <taxon>Craniata</taxon>
        <taxon>Vertebrata</taxon>
        <taxon>Euteleostomi</taxon>
        <taxon>Actinopterygii</taxon>
        <taxon>Neopterygii</taxon>
        <taxon>Teleostei</taxon>
        <taxon>Neoteleostei</taxon>
        <taxon>Acanthomorphata</taxon>
        <taxon>Carangaria</taxon>
        <taxon>Pleuronectiformes</taxon>
        <taxon>Pleuronectoidei</taxon>
        <taxon>Soleidae</taxon>
        <taxon>Solea</taxon>
    </lineage>
</organism>
<protein>
    <submittedName>
        <fullName evidence="2">Uncharacterized protein</fullName>
    </submittedName>
</protein>